<evidence type="ECO:0000256" key="4">
    <source>
        <dbReference type="ARBA" id="ARBA00022679"/>
    </source>
</evidence>
<gene>
    <name evidence="9" type="ORF">QH73_0016265</name>
</gene>
<sequence>MKLSLARSLDHWLQNRSDRIALAWLLAIIWLLLLGGMAFFWRLGSNGLLDETEPLFVEAARQMTVTGDWITPYFNGETRFDKPPLIYWSIAIAFHALGVNEWAARLPSAIAGLCLVSFCFYVLKRYGIAARAKKEFLPVKNRLSSPSQLWLTAGLGATMLALHPLTFFFGRLGYSDMLLSACFGGGLFAFFLGYAQTEMPKVRSRWYLTFYILIALAVLTKGPVGIVLPGLIIFSFLLYLGKVREVLREIYWLRGMALVLAITVPWYILVTLANGEAYIDSFFGVHNFERFTSVVNEHQGPWYFHLIVVLLGFAPWSIYLPVAIARIQPLQRQHWQDRPRSHHLGLFAVFWFVGVLGFFTIAATKYFSYTLPLMPAASIIVALWWSDRIAQTQSFRRPGWGFKLSCVANLIFLIVLAFACYYSPNWLEDDPSMPNIGARIQQATLPIMGAAIWLSSAIACLILVLKRQHHRLWGVNLIGFVAFLIVVAFPFSHLVDLERQLPLRQLAQAVTQVRQPGEELVMLSKGFPKPSLVFYTQNPVTYVLRPSRTSRKIRQILSDRQSDTKSVLLIAPIKALSKTGLTPQQSEPISQAGIYQLLRVR</sequence>
<comment type="subcellular location">
    <subcellularLocation>
        <location evidence="1">Cell membrane</location>
        <topology evidence="1">Multi-pass membrane protein</topology>
    </subcellularLocation>
</comment>
<keyword evidence="7 8" id="KW-0472">Membrane</keyword>
<reference evidence="9 10" key="1">
    <citation type="journal article" date="2015" name="Genome Announc.">
        <title>Draft Genome Sequence of the Terrestrial Cyanobacterium Scytonema millei VB511283, Isolated from Eastern India.</title>
        <authorList>
            <person name="Sen D."/>
            <person name="Chandrababunaidu M.M."/>
            <person name="Singh D."/>
            <person name="Sanghi N."/>
            <person name="Ghorai A."/>
            <person name="Mishra G.P."/>
            <person name="Madduluri M."/>
            <person name="Adhikary S.P."/>
            <person name="Tripathy S."/>
        </authorList>
    </citation>
    <scope>NUCLEOTIDE SEQUENCE [LARGE SCALE GENOMIC DNA]</scope>
    <source>
        <strain evidence="9 10">VB511283</strain>
    </source>
</reference>
<evidence type="ECO:0000256" key="3">
    <source>
        <dbReference type="ARBA" id="ARBA00022676"/>
    </source>
</evidence>
<keyword evidence="6 8" id="KW-1133">Transmembrane helix</keyword>
<dbReference type="GO" id="GO:0009103">
    <property type="term" value="P:lipopolysaccharide biosynthetic process"/>
    <property type="evidence" value="ECO:0007669"/>
    <property type="project" value="UniProtKB-ARBA"/>
</dbReference>
<protein>
    <submittedName>
        <fullName evidence="9">Glycosyltransferase family 39 protein</fullName>
    </submittedName>
</protein>
<evidence type="ECO:0000256" key="7">
    <source>
        <dbReference type="ARBA" id="ARBA00023136"/>
    </source>
</evidence>
<keyword evidence="10" id="KW-1185">Reference proteome</keyword>
<dbReference type="GO" id="GO:0005886">
    <property type="term" value="C:plasma membrane"/>
    <property type="evidence" value="ECO:0007669"/>
    <property type="project" value="UniProtKB-SubCell"/>
</dbReference>
<feature type="transmembrane region" description="Helical" evidence="8">
    <location>
        <begin position="302"/>
        <end position="324"/>
    </location>
</feature>
<dbReference type="RefSeq" id="WP_039717128.1">
    <property type="nucleotide sequence ID" value="NZ_JTJC03000004.1"/>
</dbReference>
<evidence type="ECO:0000256" key="1">
    <source>
        <dbReference type="ARBA" id="ARBA00004651"/>
    </source>
</evidence>
<keyword evidence="5 8" id="KW-0812">Transmembrane</keyword>
<name>A0A9X5I5M3_9CYAN</name>
<evidence type="ECO:0000313" key="9">
    <source>
        <dbReference type="EMBL" id="NHC36180.1"/>
    </source>
</evidence>
<keyword evidence="3" id="KW-0328">Glycosyltransferase</keyword>
<evidence type="ECO:0000313" key="10">
    <source>
        <dbReference type="Proteomes" id="UP000031532"/>
    </source>
</evidence>
<dbReference type="OrthoDB" id="9775035at2"/>
<evidence type="ECO:0000256" key="5">
    <source>
        <dbReference type="ARBA" id="ARBA00022692"/>
    </source>
</evidence>
<organism evidence="9 10">
    <name type="scientific">Scytonema millei VB511283</name>
    <dbReference type="NCBI Taxonomy" id="1245923"/>
    <lineage>
        <taxon>Bacteria</taxon>
        <taxon>Bacillati</taxon>
        <taxon>Cyanobacteriota</taxon>
        <taxon>Cyanophyceae</taxon>
        <taxon>Nostocales</taxon>
        <taxon>Scytonemataceae</taxon>
        <taxon>Scytonema</taxon>
    </lineage>
</organism>
<feature type="transmembrane region" description="Helical" evidence="8">
    <location>
        <begin position="110"/>
        <end position="129"/>
    </location>
</feature>
<feature type="transmembrane region" description="Helical" evidence="8">
    <location>
        <begin position="85"/>
        <end position="103"/>
    </location>
</feature>
<proteinExistence type="predicted"/>
<dbReference type="EMBL" id="JTJC03000004">
    <property type="protein sequence ID" value="NHC36180.1"/>
    <property type="molecule type" value="Genomic_DNA"/>
</dbReference>
<feature type="transmembrane region" description="Helical" evidence="8">
    <location>
        <begin position="444"/>
        <end position="465"/>
    </location>
</feature>
<feature type="transmembrane region" description="Helical" evidence="8">
    <location>
        <begin position="177"/>
        <end position="196"/>
    </location>
</feature>
<dbReference type="Proteomes" id="UP000031532">
    <property type="component" value="Unassembled WGS sequence"/>
</dbReference>
<dbReference type="PANTHER" id="PTHR33908:SF3">
    <property type="entry name" value="UNDECAPRENYL PHOSPHATE-ALPHA-4-AMINO-4-DEOXY-L-ARABINOSE ARABINOSYL TRANSFERASE"/>
    <property type="match status" value="1"/>
</dbReference>
<comment type="caution">
    <text evidence="9">The sequence shown here is derived from an EMBL/GenBank/DDBJ whole genome shotgun (WGS) entry which is preliminary data.</text>
</comment>
<evidence type="ECO:0000256" key="6">
    <source>
        <dbReference type="ARBA" id="ARBA00022989"/>
    </source>
</evidence>
<evidence type="ECO:0000256" key="8">
    <source>
        <dbReference type="SAM" id="Phobius"/>
    </source>
</evidence>
<dbReference type="InterPro" id="IPR050297">
    <property type="entry name" value="LipidA_mod_glycosyltrf_83"/>
</dbReference>
<keyword evidence="2" id="KW-1003">Cell membrane</keyword>
<feature type="transmembrane region" description="Helical" evidence="8">
    <location>
        <begin position="369"/>
        <end position="385"/>
    </location>
</feature>
<evidence type="ECO:0000256" key="2">
    <source>
        <dbReference type="ARBA" id="ARBA00022475"/>
    </source>
</evidence>
<dbReference type="PANTHER" id="PTHR33908">
    <property type="entry name" value="MANNOSYLTRANSFERASE YKCB-RELATED"/>
    <property type="match status" value="1"/>
</dbReference>
<keyword evidence="4" id="KW-0808">Transferase</keyword>
<feature type="transmembrane region" description="Helical" evidence="8">
    <location>
        <begin position="406"/>
        <end position="424"/>
    </location>
</feature>
<accession>A0A9X5I5M3</accession>
<feature type="transmembrane region" description="Helical" evidence="8">
    <location>
        <begin position="344"/>
        <end position="363"/>
    </location>
</feature>
<feature type="transmembrane region" description="Helical" evidence="8">
    <location>
        <begin position="149"/>
        <end position="170"/>
    </location>
</feature>
<feature type="transmembrane region" description="Helical" evidence="8">
    <location>
        <begin position="208"/>
        <end position="239"/>
    </location>
</feature>
<dbReference type="GO" id="GO:0016763">
    <property type="term" value="F:pentosyltransferase activity"/>
    <property type="evidence" value="ECO:0007669"/>
    <property type="project" value="TreeGrafter"/>
</dbReference>
<feature type="transmembrane region" description="Helical" evidence="8">
    <location>
        <begin position="472"/>
        <end position="491"/>
    </location>
</feature>
<dbReference type="AlphaFoldDB" id="A0A9X5I5M3"/>
<feature type="transmembrane region" description="Helical" evidence="8">
    <location>
        <begin position="21"/>
        <end position="41"/>
    </location>
</feature>
<dbReference type="GO" id="GO:0010041">
    <property type="term" value="P:response to iron(III) ion"/>
    <property type="evidence" value="ECO:0007669"/>
    <property type="project" value="TreeGrafter"/>
</dbReference>
<feature type="transmembrane region" description="Helical" evidence="8">
    <location>
        <begin position="251"/>
        <end position="269"/>
    </location>
</feature>